<dbReference type="PANTHER" id="PTHR32251">
    <property type="entry name" value="3-OXO-5-ALPHA-STEROID 4-DEHYDROGENASE"/>
    <property type="match status" value="1"/>
</dbReference>
<dbReference type="Gene3D" id="1.20.120.1630">
    <property type="match status" value="1"/>
</dbReference>
<feature type="transmembrane region" description="Helical" evidence="1">
    <location>
        <begin position="157"/>
        <end position="178"/>
    </location>
</feature>
<reference evidence="2" key="2">
    <citation type="submission" date="2019-06" db="EMBL/GenBank/DDBJ databases">
        <title>Genomics analysis of Aphanomyces spp. identifies a new class of oomycete effector associated with host adaptation.</title>
        <authorList>
            <person name="Gaulin E."/>
        </authorList>
    </citation>
    <scope>NUCLEOTIDE SEQUENCE</scope>
    <source>
        <strain evidence="2">CBS 578.67</strain>
    </source>
</reference>
<dbReference type="EMBL" id="CAADRA010007018">
    <property type="protein sequence ID" value="VFT98338.1"/>
    <property type="molecule type" value="Genomic_DNA"/>
</dbReference>
<dbReference type="OrthoDB" id="201504at2759"/>
<feature type="transmembrane region" description="Helical" evidence="1">
    <location>
        <begin position="26"/>
        <end position="46"/>
    </location>
</feature>
<dbReference type="AlphaFoldDB" id="A0A485LIU0"/>
<accession>A0A485LIU0</accession>
<dbReference type="PROSITE" id="PS50244">
    <property type="entry name" value="S5A_REDUCTASE"/>
    <property type="match status" value="1"/>
</dbReference>
<keyword evidence="1" id="KW-1133">Transmembrane helix</keyword>
<gene>
    <name evidence="3" type="primary">Aste57867_21669</name>
    <name evidence="2" type="ORF">As57867_021600</name>
    <name evidence="3" type="ORF">ASTE57867_21669</name>
</gene>
<protein>
    <submittedName>
        <fullName evidence="3">Aste57867_21669 protein</fullName>
    </submittedName>
</protein>
<evidence type="ECO:0000313" key="4">
    <source>
        <dbReference type="Proteomes" id="UP000332933"/>
    </source>
</evidence>
<proteinExistence type="predicted"/>
<feature type="transmembrane region" description="Helical" evidence="1">
    <location>
        <begin position="231"/>
        <end position="255"/>
    </location>
</feature>
<organism evidence="3 4">
    <name type="scientific">Aphanomyces stellatus</name>
    <dbReference type="NCBI Taxonomy" id="120398"/>
    <lineage>
        <taxon>Eukaryota</taxon>
        <taxon>Sar</taxon>
        <taxon>Stramenopiles</taxon>
        <taxon>Oomycota</taxon>
        <taxon>Saprolegniomycetes</taxon>
        <taxon>Saprolegniales</taxon>
        <taxon>Verrucalvaceae</taxon>
        <taxon>Aphanomyces</taxon>
    </lineage>
</organism>
<dbReference type="Proteomes" id="UP000332933">
    <property type="component" value="Unassembled WGS sequence"/>
</dbReference>
<evidence type="ECO:0000313" key="2">
    <source>
        <dbReference type="EMBL" id="KAF0686539.1"/>
    </source>
</evidence>
<feature type="transmembrane region" description="Helical" evidence="1">
    <location>
        <begin position="53"/>
        <end position="75"/>
    </location>
</feature>
<reference evidence="3 4" key="1">
    <citation type="submission" date="2019-03" db="EMBL/GenBank/DDBJ databases">
        <authorList>
            <person name="Gaulin E."/>
            <person name="Dumas B."/>
        </authorList>
    </citation>
    <scope>NUCLEOTIDE SEQUENCE [LARGE SCALE GENOMIC DNA]</scope>
    <source>
        <strain evidence="3">CBS 568.67</strain>
    </source>
</reference>
<dbReference type="EMBL" id="VJMH01006992">
    <property type="protein sequence ID" value="KAF0686539.1"/>
    <property type="molecule type" value="Genomic_DNA"/>
</dbReference>
<keyword evidence="1" id="KW-0472">Membrane</keyword>
<dbReference type="Pfam" id="PF06966">
    <property type="entry name" value="DUF1295"/>
    <property type="match status" value="1"/>
</dbReference>
<sequence>MGLAADVLGNLVPALLALAIAWPTDLLPYAAISFGINWAAAILYAIPFQSEKFYDLTGSFTFVTVAVVAATVHPMDWQHRWRAYICSILVVLWTARLGIFLFRRIRAAGTDSRFDSVRTKPLAFLTYWSIQGLWVFITILPVLYVNVKSKASTSTTLLASDVIGWSLWALGITVEAIADAQKSAFRTHHPGTFISTGLWAYSRHPNYFGEIVLWVGMTIVCAPPLDSVWHLQLLSCLSPLLVATLLIFVSGIPMLEAASDKKFGHLEAYQVYKRDTSVLVPWCRKSKASLPMTGPDYGSAPA</sequence>
<feature type="transmembrane region" description="Helical" evidence="1">
    <location>
        <begin position="81"/>
        <end position="102"/>
    </location>
</feature>
<name>A0A485LIU0_9STRA</name>
<dbReference type="GO" id="GO:0016020">
    <property type="term" value="C:membrane"/>
    <property type="evidence" value="ECO:0007669"/>
    <property type="project" value="TreeGrafter"/>
</dbReference>
<dbReference type="PANTHER" id="PTHR32251:SF17">
    <property type="entry name" value="STEROID 5-ALPHA REDUCTASE C-TERMINAL DOMAIN-CONTAINING PROTEIN"/>
    <property type="match status" value="1"/>
</dbReference>
<keyword evidence="4" id="KW-1185">Reference proteome</keyword>
<evidence type="ECO:0000256" key="1">
    <source>
        <dbReference type="SAM" id="Phobius"/>
    </source>
</evidence>
<keyword evidence="1" id="KW-0812">Transmembrane</keyword>
<evidence type="ECO:0000313" key="3">
    <source>
        <dbReference type="EMBL" id="VFT98338.1"/>
    </source>
</evidence>
<dbReference type="InterPro" id="IPR010721">
    <property type="entry name" value="UstE-like"/>
</dbReference>
<feature type="transmembrane region" description="Helical" evidence="1">
    <location>
        <begin position="122"/>
        <end position="145"/>
    </location>
</feature>